<reference evidence="1" key="1">
    <citation type="journal article" date="2023" name="Mol. Phylogenet. Evol.">
        <title>Genome-scale phylogeny and comparative genomics of the fungal order Sordariales.</title>
        <authorList>
            <person name="Hensen N."/>
            <person name="Bonometti L."/>
            <person name="Westerberg I."/>
            <person name="Brannstrom I.O."/>
            <person name="Guillou S."/>
            <person name="Cros-Aarteil S."/>
            <person name="Calhoun S."/>
            <person name="Haridas S."/>
            <person name="Kuo A."/>
            <person name="Mondo S."/>
            <person name="Pangilinan J."/>
            <person name="Riley R."/>
            <person name="LaButti K."/>
            <person name="Andreopoulos B."/>
            <person name="Lipzen A."/>
            <person name="Chen C."/>
            <person name="Yan M."/>
            <person name="Daum C."/>
            <person name="Ng V."/>
            <person name="Clum A."/>
            <person name="Steindorff A."/>
            <person name="Ohm R.A."/>
            <person name="Martin F."/>
            <person name="Silar P."/>
            <person name="Natvig D.O."/>
            <person name="Lalanne C."/>
            <person name="Gautier V."/>
            <person name="Ament-Velasquez S.L."/>
            <person name="Kruys A."/>
            <person name="Hutchinson M.I."/>
            <person name="Powell A.J."/>
            <person name="Barry K."/>
            <person name="Miller A.N."/>
            <person name="Grigoriev I.V."/>
            <person name="Debuchy R."/>
            <person name="Gladieux P."/>
            <person name="Hiltunen Thoren M."/>
            <person name="Johannesson H."/>
        </authorList>
    </citation>
    <scope>NUCLEOTIDE SEQUENCE</scope>
    <source>
        <strain evidence="1">CBS 892.96</strain>
    </source>
</reference>
<reference evidence="1" key="2">
    <citation type="submission" date="2023-05" db="EMBL/GenBank/DDBJ databases">
        <authorList>
            <consortium name="Lawrence Berkeley National Laboratory"/>
            <person name="Steindorff A."/>
            <person name="Hensen N."/>
            <person name="Bonometti L."/>
            <person name="Westerberg I."/>
            <person name="Brannstrom I.O."/>
            <person name="Guillou S."/>
            <person name="Cros-Aarteil S."/>
            <person name="Calhoun S."/>
            <person name="Haridas S."/>
            <person name="Kuo A."/>
            <person name="Mondo S."/>
            <person name="Pangilinan J."/>
            <person name="Riley R."/>
            <person name="Labutti K."/>
            <person name="Andreopoulos B."/>
            <person name="Lipzen A."/>
            <person name="Chen C."/>
            <person name="Yanf M."/>
            <person name="Daum C."/>
            <person name="Ng V."/>
            <person name="Clum A."/>
            <person name="Ohm R."/>
            <person name="Martin F."/>
            <person name="Silar P."/>
            <person name="Natvig D."/>
            <person name="Lalanne C."/>
            <person name="Gautier V."/>
            <person name="Ament-Velasquez S.L."/>
            <person name="Kruys A."/>
            <person name="Hutchinson M.I."/>
            <person name="Powell A.J."/>
            <person name="Barry K."/>
            <person name="Miller A.N."/>
            <person name="Grigoriev I.V."/>
            <person name="Debuchy R."/>
            <person name="Gladieux P."/>
            <person name="Thoren M.H."/>
            <person name="Johannesson H."/>
        </authorList>
    </citation>
    <scope>NUCLEOTIDE SEQUENCE</scope>
    <source>
        <strain evidence="1">CBS 892.96</strain>
    </source>
</reference>
<dbReference type="AlphaFoldDB" id="A0AAN6W5H7"/>
<proteinExistence type="predicted"/>
<keyword evidence="2" id="KW-1185">Reference proteome</keyword>
<dbReference type="Proteomes" id="UP001302321">
    <property type="component" value="Unassembled WGS sequence"/>
</dbReference>
<name>A0AAN6W5H7_9PEZI</name>
<dbReference type="EMBL" id="MU866275">
    <property type="protein sequence ID" value="KAK4174582.1"/>
    <property type="molecule type" value="Genomic_DNA"/>
</dbReference>
<evidence type="ECO:0000313" key="2">
    <source>
        <dbReference type="Proteomes" id="UP001302321"/>
    </source>
</evidence>
<protein>
    <recommendedName>
        <fullName evidence="3">Protein-ribulosamine 3-kinase</fullName>
    </recommendedName>
</protein>
<sequence>MDDAEHLSKSSNIRVILAQLSGAFPMDQEAILKLLPRGIKLMSVKKFGVSAFTATGRIKALESTVYYFLSQVAYGEQGRVMLNGEAPDFIPKPAGFGAYVQAPAAYFYLSEFVDMAEDVTTPPDPAEWSKRLANMHKQSRSPTGYRAMFYRKLFLGICRLDIEANGSWPALTLELATKQVADVIIPQFLGNLKTPAVRKPTSLSSDAGSYFAHNEMELGHWRCEFIHDCNRLYSLKGAIVYSVGHPNNSLKKTAYNNMLYLIEKYGPLDGVDKYNPSIDPSITGACIVPHLAEGLI</sequence>
<evidence type="ECO:0008006" key="3">
    <source>
        <dbReference type="Google" id="ProtNLM"/>
    </source>
</evidence>
<evidence type="ECO:0000313" key="1">
    <source>
        <dbReference type="EMBL" id="KAK4174582.1"/>
    </source>
</evidence>
<comment type="caution">
    <text evidence="1">The sequence shown here is derived from an EMBL/GenBank/DDBJ whole genome shotgun (WGS) entry which is preliminary data.</text>
</comment>
<gene>
    <name evidence="1" type="ORF">QBC36DRAFT_347835</name>
</gene>
<accession>A0AAN6W5H7</accession>
<organism evidence="1 2">
    <name type="scientific">Triangularia setosa</name>
    <dbReference type="NCBI Taxonomy" id="2587417"/>
    <lineage>
        <taxon>Eukaryota</taxon>
        <taxon>Fungi</taxon>
        <taxon>Dikarya</taxon>
        <taxon>Ascomycota</taxon>
        <taxon>Pezizomycotina</taxon>
        <taxon>Sordariomycetes</taxon>
        <taxon>Sordariomycetidae</taxon>
        <taxon>Sordariales</taxon>
        <taxon>Podosporaceae</taxon>
        <taxon>Triangularia</taxon>
    </lineage>
</organism>